<dbReference type="EMBL" id="QXFV01000224">
    <property type="protein sequence ID" value="KAE9045006.1"/>
    <property type="molecule type" value="Genomic_DNA"/>
</dbReference>
<dbReference type="Proteomes" id="UP000429607">
    <property type="component" value="Unassembled WGS sequence"/>
</dbReference>
<protein>
    <recommendedName>
        <fullName evidence="3">FLYWCH-type domain-containing protein</fullName>
    </recommendedName>
</protein>
<evidence type="ECO:0008006" key="3">
    <source>
        <dbReference type="Google" id="ProtNLM"/>
    </source>
</evidence>
<name>A0A6A3NU11_9STRA</name>
<accession>A0A6A3NU11</accession>
<sequence>MTTNYRCISHKRTKCKVKLYVHTEGAIIQKGEHKSDCNRDIVRGTSADLVSSTTILAADILEAIDELAICQPNLEPTEVCKIIRDKLYRNMNTIASGINKTQVQGRFYRTKLKNFGNDVFVKIKSEPLCRVRENSDLTFFQYHGSYYEGDVLNHLVLWGHPALLGRLRARQTSSFVDGTFRSVPANFYQLVIVMVFDAISNLYIPSYYALTTGKTTKVYDYVMYHTNAAVDFTMDPAYISCDFIISAVKHQFPRS</sequence>
<reference evidence="1 2" key="1">
    <citation type="submission" date="2018-09" db="EMBL/GenBank/DDBJ databases">
        <title>Genomic investigation of the strawberry pathogen Phytophthora fragariae indicates pathogenicity is determined by transcriptional variation in three key races.</title>
        <authorList>
            <person name="Adams T.M."/>
            <person name="Armitage A.D."/>
            <person name="Sobczyk M.K."/>
            <person name="Bates H.J."/>
            <person name="Dunwell J.M."/>
            <person name="Nellist C.F."/>
            <person name="Harrison R.J."/>
        </authorList>
    </citation>
    <scope>NUCLEOTIDE SEQUENCE [LARGE SCALE GENOMIC DNA]</scope>
    <source>
        <strain evidence="1 2">SCRP249</strain>
    </source>
</reference>
<evidence type="ECO:0000313" key="2">
    <source>
        <dbReference type="Proteomes" id="UP000429607"/>
    </source>
</evidence>
<proteinExistence type="predicted"/>
<evidence type="ECO:0000313" key="1">
    <source>
        <dbReference type="EMBL" id="KAE9045006.1"/>
    </source>
</evidence>
<gene>
    <name evidence="1" type="ORF">PR001_g5135</name>
</gene>
<organism evidence="1 2">
    <name type="scientific">Phytophthora rubi</name>
    <dbReference type="NCBI Taxonomy" id="129364"/>
    <lineage>
        <taxon>Eukaryota</taxon>
        <taxon>Sar</taxon>
        <taxon>Stramenopiles</taxon>
        <taxon>Oomycota</taxon>
        <taxon>Peronosporomycetes</taxon>
        <taxon>Peronosporales</taxon>
        <taxon>Peronosporaceae</taxon>
        <taxon>Phytophthora</taxon>
    </lineage>
</organism>
<comment type="caution">
    <text evidence="1">The sequence shown here is derived from an EMBL/GenBank/DDBJ whole genome shotgun (WGS) entry which is preliminary data.</text>
</comment>
<dbReference type="AlphaFoldDB" id="A0A6A3NU11"/>